<accession>A0A2H1J6I8</accession>
<dbReference type="InterPro" id="IPR006140">
    <property type="entry name" value="D-isomer_DH_NAD-bd"/>
</dbReference>
<dbReference type="PANTHER" id="PTHR42789:SF1">
    <property type="entry name" value="D-ISOMER SPECIFIC 2-HYDROXYACID DEHYDROGENASE FAMILY PROTEIN (AFU_ORTHOLOGUE AFUA_6G10090)"/>
    <property type="match status" value="1"/>
</dbReference>
<evidence type="ECO:0000256" key="3">
    <source>
        <dbReference type="ARBA" id="ARBA00023027"/>
    </source>
</evidence>
<proteinExistence type="inferred from homology"/>
<dbReference type="InterPro" id="IPR029753">
    <property type="entry name" value="D-isomer_DH_CS"/>
</dbReference>
<dbReference type="Gene3D" id="3.40.50.720">
    <property type="entry name" value="NAD(P)-binding Rossmann-like Domain"/>
    <property type="match status" value="2"/>
</dbReference>
<dbReference type="Proteomes" id="UP000234382">
    <property type="component" value="Unassembled WGS sequence"/>
</dbReference>
<sequence length="94" mass="9980">MKDTAFIINTARGSLIDEAALVDALEHGQIAGAALDVLETEPMSKDNPLRNFDNVWITSHLAGQTVEARERAGIAAARTVIDVLDGKEPVGLIA</sequence>
<keyword evidence="3" id="KW-0520">NAD</keyword>
<dbReference type="AlphaFoldDB" id="A0A2H1J6I8"/>
<dbReference type="InterPro" id="IPR050857">
    <property type="entry name" value="D-2-hydroxyacid_DH"/>
</dbReference>
<dbReference type="EC" id="1.1.1.95" evidence="5"/>
<feature type="domain" description="D-isomer specific 2-hydroxyacid dehydrogenase NAD-binding" evidence="4">
    <location>
        <begin position="1"/>
        <end position="62"/>
    </location>
</feature>
<dbReference type="PANTHER" id="PTHR42789">
    <property type="entry name" value="D-ISOMER SPECIFIC 2-HYDROXYACID DEHYDROGENASE FAMILY PROTEIN (AFU_ORTHOLOGUE AFUA_6G10090)"/>
    <property type="match status" value="1"/>
</dbReference>
<keyword evidence="6" id="KW-1185">Reference proteome</keyword>
<evidence type="ECO:0000313" key="5">
    <source>
        <dbReference type="EMBL" id="SMX83013.1"/>
    </source>
</evidence>
<evidence type="ECO:0000256" key="2">
    <source>
        <dbReference type="ARBA" id="ARBA00023002"/>
    </source>
</evidence>
<dbReference type="SUPFAM" id="SSF51735">
    <property type="entry name" value="NAD(P)-binding Rossmann-fold domains"/>
    <property type="match status" value="1"/>
</dbReference>
<evidence type="ECO:0000259" key="4">
    <source>
        <dbReference type="Pfam" id="PF02826"/>
    </source>
</evidence>
<evidence type="ECO:0000256" key="1">
    <source>
        <dbReference type="ARBA" id="ARBA00005854"/>
    </source>
</evidence>
<dbReference type="GO" id="GO:0004617">
    <property type="term" value="F:phosphoglycerate dehydrogenase activity"/>
    <property type="evidence" value="ECO:0007669"/>
    <property type="project" value="UniProtKB-EC"/>
</dbReference>
<organism evidence="5 6">
    <name type="scientific">Brevibacterium iodinum ATCC 49514</name>
    <dbReference type="NCBI Taxonomy" id="1255616"/>
    <lineage>
        <taxon>Bacteria</taxon>
        <taxon>Bacillati</taxon>
        <taxon>Actinomycetota</taxon>
        <taxon>Actinomycetes</taxon>
        <taxon>Micrococcales</taxon>
        <taxon>Brevibacteriaceae</taxon>
        <taxon>Brevibacterium</taxon>
    </lineage>
</organism>
<dbReference type="EMBL" id="FXYX01000009">
    <property type="protein sequence ID" value="SMX83013.1"/>
    <property type="molecule type" value="Genomic_DNA"/>
</dbReference>
<name>A0A2H1J6I8_9MICO</name>
<keyword evidence="2 5" id="KW-0560">Oxidoreductase</keyword>
<dbReference type="PROSITE" id="PS00671">
    <property type="entry name" value="D_2_HYDROXYACID_DH_3"/>
    <property type="match status" value="1"/>
</dbReference>
<protein>
    <submittedName>
        <fullName evidence="5">D-isomer specific 2-hydroxyacid dehydrogenase, NAD binding domain</fullName>
        <ecNumber evidence="5">1.1.1.95</ecNumber>
    </submittedName>
</protein>
<evidence type="ECO:0000313" key="6">
    <source>
        <dbReference type="Proteomes" id="UP000234382"/>
    </source>
</evidence>
<dbReference type="InterPro" id="IPR036291">
    <property type="entry name" value="NAD(P)-bd_dom_sf"/>
</dbReference>
<gene>
    <name evidence="5" type="ORF">BI49514_01677</name>
</gene>
<reference evidence="6" key="1">
    <citation type="submission" date="2017-03" db="EMBL/GenBank/DDBJ databases">
        <authorList>
            <person name="Monnet C."/>
        </authorList>
    </citation>
    <scope>NUCLEOTIDE SEQUENCE [LARGE SCALE GENOMIC DNA]</scope>
    <source>
        <strain evidence="6">ATCC 49514</strain>
    </source>
</reference>
<dbReference type="Pfam" id="PF02826">
    <property type="entry name" value="2-Hacid_dh_C"/>
    <property type="match status" value="1"/>
</dbReference>
<comment type="similarity">
    <text evidence="1">Belongs to the D-isomer specific 2-hydroxyacid dehydrogenase family.</text>
</comment>
<dbReference type="GO" id="GO:0051287">
    <property type="term" value="F:NAD binding"/>
    <property type="evidence" value="ECO:0007669"/>
    <property type="project" value="InterPro"/>
</dbReference>